<accession>J8B6S1</accession>
<evidence type="ECO:0000313" key="3">
    <source>
        <dbReference type="EMBL" id="EJQ47405.1"/>
    </source>
</evidence>
<protein>
    <recommendedName>
        <fullName evidence="2">HAAS transmembrane region domain-containing protein</fullName>
    </recommendedName>
</protein>
<dbReference type="HOGENOM" id="CLU_093391_1_0_9"/>
<feature type="transmembrane region" description="Helical" evidence="1">
    <location>
        <begin position="141"/>
        <end position="161"/>
    </location>
</feature>
<organism evidence="3 4">
    <name type="scientific">Bacillus cereus BAG5X1-1</name>
    <dbReference type="NCBI Taxonomy" id="1053189"/>
    <lineage>
        <taxon>Bacteria</taxon>
        <taxon>Bacillati</taxon>
        <taxon>Bacillota</taxon>
        <taxon>Bacilli</taxon>
        <taxon>Bacillales</taxon>
        <taxon>Bacillaceae</taxon>
        <taxon>Bacillus</taxon>
        <taxon>Bacillus cereus group</taxon>
    </lineage>
</organism>
<comment type="caution">
    <text evidence="3">The sequence shown here is derived from an EMBL/GenBank/DDBJ whole genome shotgun (WGS) entry which is preliminary data.</text>
</comment>
<dbReference type="RefSeq" id="WP_002199467.1">
    <property type="nucleotide sequence ID" value="NZ_JH791996.1"/>
</dbReference>
<feature type="transmembrane region" description="Helical" evidence="1">
    <location>
        <begin position="195"/>
        <end position="214"/>
    </location>
</feature>
<dbReference type="InterPro" id="IPR012963">
    <property type="entry name" value="HAAS_TM"/>
</dbReference>
<feature type="transmembrane region" description="Helical" evidence="1">
    <location>
        <begin position="109"/>
        <end position="129"/>
    </location>
</feature>
<dbReference type="PATRIC" id="fig|1053189.3.peg.1431"/>
<keyword evidence="1" id="KW-1133">Transmembrane helix</keyword>
<feature type="domain" description="HAAS transmembrane region" evidence="2">
    <location>
        <begin position="89"/>
        <end position="206"/>
    </location>
</feature>
<dbReference type="AlphaFoldDB" id="J8B6S1"/>
<reference evidence="3 4" key="1">
    <citation type="submission" date="2012-04" db="EMBL/GenBank/DDBJ databases">
        <title>The Genome Sequence of Bacillus cereus BAG5X1-1.</title>
        <authorList>
            <consortium name="The Broad Institute Genome Sequencing Platform"/>
            <consortium name="The Broad Institute Genome Sequencing Center for Infectious Disease"/>
            <person name="Feldgarden M."/>
            <person name="Van der Auwera G.A."/>
            <person name="Mahillon J."/>
            <person name="Duprez V."/>
            <person name="Timmery S."/>
            <person name="Mattelet C."/>
            <person name="Dierick K."/>
            <person name="Sun M."/>
            <person name="Yu Z."/>
            <person name="Zhu L."/>
            <person name="Hu X."/>
            <person name="Shank E.B."/>
            <person name="Swiecicka I."/>
            <person name="Hansen B.M."/>
            <person name="Andrup L."/>
            <person name="Young S.K."/>
            <person name="Zeng Q."/>
            <person name="Gargeya S."/>
            <person name="Fitzgerald M."/>
            <person name="Haas B."/>
            <person name="Abouelleil A."/>
            <person name="Alvarado L."/>
            <person name="Arachchi H.M."/>
            <person name="Berlin A."/>
            <person name="Chapman S.B."/>
            <person name="Goldberg J."/>
            <person name="Griggs A."/>
            <person name="Gujja S."/>
            <person name="Hansen M."/>
            <person name="Howarth C."/>
            <person name="Imamovic A."/>
            <person name="Larimer J."/>
            <person name="McCowen C."/>
            <person name="Montmayeur A."/>
            <person name="Murphy C."/>
            <person name="Neiman D."/>
            <person name="Pearson M."/>
            <person name="Priest M."/>
            <person name="Roberts A."/>
            <person name="Saif S."/>
            <person name="Shea T."/>
            <person name="Sisk P."/>
            <person name="Sykes S."/>
            <person name="Wortman J."/>
            <person name="Nusbaum C."/>
            <person name="Birren B."/>
        </authorList>
    </citation>
    <scope>NUCLEOTIDE SEQUENCE [LARGE SCALE GENOMIC DNA]</scope>
    <source>
        <strain evidence="3 4">BAG5X1-1</strain>
    </source>
</reference>
<gene>
    <name evidence="3" type="ORF">IEE_01409</name>
</gene>
<proteinExistence type="predicted"/>
<evidence type="ECO:0000313" key="4">
    <source>
        <dbReference type="Proteomes" id="UP000006600"/>
    </source>
</evidence>
<dbReference type="Pfam" id="PF08006">
    <property type="entry name" value="HAAS_TM"/>
    <property type="match status" value="1"/>
</dbReference>
<dbReference type="EMBL" id="AHDJ01000018">
    <property type="protein sequence ID" value="EJQ47405.1"/>
    <property type="molecule type" value="Genomic_DNA"/>
</dbReference>
<dbReference type="NCBIfam" id="NF005808">
    <property type="entry name" value="PRK07668.1"/>
    <property type="match status" value="1"/>
</dbReference>
<evidence type="ECO:0000256" key="1">
    <source>
        <dbReference type="SAM" id="Phobius"/>
    </source>
</evidence>
<feature type="transmembrane region" description="Helical" evidence="1">
    <location>
        <begin position="173"/>
        <end position="190"/>
    </location>
</feature>
<feature type="transmembrane region" description="Helical" evidence="1">
    <location>
        <begin position="226"/>
        <end position="244"/>
    </location>
</feature>
<name>J8B6S1_BACCE</name>
<keyword evidence="1" id="KW-0812">Transmembrane</keyword>
<dbReference type="SUPFAM" id="SSF158560">
    <property type="entry name" value="BH3980-like"/>
    <property type="match status" value="1"/>
</dbReference>
<dbReference type="PANTHER" id="PTHR41307:SF1">
    <property type="entry name" value="MEMBRANE PROTEIN"/>
    <property type="match status" value="1"/>
</dbReference>
<dbReference type="Proteomes" id="UP000006600">
    <property type="component" value="Unassembled WGS sequence"/>
</dbReference>
<feature type="transmembrane region" description="Helical" evidence="1">
    <location>
        <begin position="78"/>
        <end position="97"/>
    </location>
</feature>
<sequence length="253" mass="28688">MKVSKEGEKFLIDTKVYLITKGIKEEDVDTFLEDAELHLIEGEQEGKTVSDIFGDSPKAYAEELAKEMEKDKSGSIKSILGMILGIGGYWLLTNILFESPDHEFILTNVQLIGYPIVLMITVAGTIFAFKMSSFKSKLKEFSILYLASMIPILLLVLLIFMNKWYGTPMLHLSTMQSYILAGIILIVLLVAEVYILGWIGILAVIVPLLIMFVFKELGKQNPYWGMVEPLLLCGSLYVLMRWYLKIEERKSIN</sequence>
<evidence type="ECO:0000259" key="2">
    <source>
        <dbReference type="Pfam" id="PF08006"/>
    </source>
</evidence>
<keyword evidence="1" id="KW-0472">Membrane</keyword>
<dbReference type="PANTHER" id="PTHR41307">
    <property type="entry name" value="MEMBRANE PROTEIN-RELATED"/>
    <property type="match status" value="1"/>
</dbReference>